<dbReference type="EMBL" id="VEVO01000007">
    <property type="protein sequence ID" value="KAF0039733.1"/>
    <property type="molecule type" value="Genomic_DNA"/>
</dbReference>
<dbReference type="AlphaFoldDB" id="A0A6A4T0Y6"/>
<dbReference type="Proteomes" id="UP000438429">
    <property type="component" value="Unassembled WGS sequence"/>
</dbReference>
<protein>
    <submittedName>
        <fullName evidence="1">Uncharacterized protein</fullName>
    </submittedName>
</protein>
<comment type="caution">
    <text evidence="1">The sequence shown here is derived from an EMBL/GenBank/DDBJ whole genome shotgun (WGS) entry which is preliminary data.</text>
</comment>
<proteinExistence type="predicted"/>
<sequence>MLSRTKGNTGRKEHSFPLLPLCWIRTPLPEVVVLIATLLREGCYSCWWWVLILPWKPPSCPGPAQPAVSQVTVSMAGCAKRCKQGLVKFALSLHKLVTGTLIKDIPSMCHALGQGGLGCTFVFREEKEGRYFDVDIVMCVGFSQSTTCGCAAAAAAADSTKMLSYEF</sequence>
<reference evidence="1 2" key="1">
    <citation type="submission" date="2019-06" db="EMBL/GenBank/DDBJ databases">
        <title>Draft genomes of female and male turbot (Scophthalmus maximus).</title>
        <authorList>
            <person name="Xu H."/>
            <person name="Xu X.-W."/>
            <person name="Shao C."/>
            <person name="Chen S."/>
        </authorList>
    </citation>
    <scope>NUCLEOTIDE SEQUENCE [LARGE SCALE GENOMIC DNA]</scope>
    <source>
        <strain evidence="1">Ysfricsl-2016a</strain>
        <tissue evidence="1">Blood</tissue>
    </source>
</reference>
<name>A0A6A4T0Y6_SCOMX</name>
<gene>
    <name evidence="1" type="ORF">F2P81_007968</name>
</gene>
<evidence type="ECO:0000313" key="2">
    <source>
        <dbReference type="Proteomes" id="UP000438429"/>
    </source>
</evidence>
<evidence type="ECO:0000313" key="1">
    <source>
        <dbReference type="EMBL" id="KAF0039733.1"/>
    </source>
</evidence>
<accession>A0A6A4T0Y6</accession>
<organism evidence="1 2">
    <name type="scientific">Scophthalmus maximus</name>
    <name type="common">Turbot</name>
    <name type="synonym">Psetta maxima</name>
    <dbReference type="NCBI Taxonomy" id="52904"/>
    <lineage>
        <taxon>Eukaryota</taxon>
        <taxon>Metazoa</taxon>
        <taxon>Chordata</taxon>
        <taxon>Craniata</taxon>
        <taxon>Vertebrata</taxon>
        <taxon>Euteleostomi</taxon>
        <taxon>Actinopterygii</taxon>
        <taxon>Neopterygii</taxon>
        <taxon>Teleostei</taxon>
        <taxon>Neoteleostei</taxon>
        <taxon>Acanthomorphata</taxon>
        <taxon>Carangaria</taxon>
        <taxon>Pleuronectiformes</taxon>
        <taxon>Pleuronectoidei</taxon>
        <taxon>Scophthalmidae</taxon>
        <taxon>Scophthalmus</taxon>
    </lineage>
</organism>